<feature type="compositionally biased region" description="Low complexity" evidence="1">
    <location>
        <begin position="64"/>
        <end position="76"/>
    </location>
</feature>
<dbReference type="AlphaFoldDB" id="A0AA38XGK8"/>
<evidence type="ECO:0000313" key="4">
    <source>
        <dbReference type="Proteomes" id="UP001172673"/>
    </source>
</evidence>
<sequence length="549" mass="59776">MAPWQPDDNVIFLYNCILHATGPGKFNWDGVAAATGSSKGACAMRYKRLVDKIEANTGVGAAHTATGTSATTQSNAAKDKKKSTTPRKRKATDVKDKDTDDNAPMPPQVDGASDLPPRRTRGKRVNYGVVAGYPGGTLTTDDELSLTSFDDSDDDFVFKPTTVKSEDEDDSLFGAEIGDKPDVKRFKKSQSSSMSDRTTLTPVAAAKTRDVAPVTPPSSVRKHGNDITQKTTSPKNATEFSSKIPVSSKPKVKSTMHPSQQPLPSIEFSPPSTPTHAKKKQSVTASESDFDIDIKSLRPGTVLEFPVKRQSRVSSVSSTTPKRFSTPITIASSVSSSHDSAGKALKQNLADHAEQNEIRPEDSVSNIGVRAEEEFVIAPSTPTGKHPHLYFVRLRMKADIFPPSRSRYQHSPLLEGFLDFPGLVILFVRPEIFLRVQQVLDTIAARRSVACLGNKTRGLNIGWKAPVSQLISTILASSEQNETVQGQNRLLGALKFENYEIHNTIMGAHFADAKGEPSRAHEVFIEIEKVMSMETYQNAAVICHASNEK</sequence>
<feature type="region of interest" description="Disordered" evidence="1">
    <location>
        <begin position="173"/>
        <end position="286"/>
    </location>
</feature>
<feature type="compositionally biased region" description="Polar residues" evidence="1">
    <location>
        <begin position="189"/>
        <end position="201"/>
    </location>
</feature>
<feature type="domain" description="Myb-like DNA-binding" evidence="2">
    <location>
        <begin position="6"/>
        <end position="53"/>
    </location>
</feature>
<feature type="compositionally biased region" description="Basic and acidic residues" evidence="1">
    <location>
        <begin position="91"/>
        <end position="100"/>
    </location>
</feature>
<comment type="caution">
    <text evidence="3">The sequence shown here is derived from an EMBL/GenBank/DDBJ whole genome shotgun (WGS) entry which is preliminary data.</text>
</comment>
<gene>
    <name evidence="3" type="ORF">H2200_002990</name>
</gene>
<evidence type="ECO:0000313" key="3">
    <source>
        <dbReference type="EMBL" id="KAJ9613049.1"/>
    </source>
</evidence>
<dbReference type="Pfam" id="PF22980">
    <property type="entry name" value="Myb_DNA-bind_8"/>
    <property type="match status" value="1"/>
</dbReference>
<protein>
    <recommendedName>
        <fullName evidence="2">Myb-like DNA-binding domain-containing protein</fullName>
    </recommendedName>
</protein>
<proteinExistence type="predicted"/>
<feature type="compositionally biased region" description="Polar residues" evidence="1">
    <location>
        <begin position="226"/>
        <end position="240"/>
    </location>
</feature>
<dbReference type="Proteomes" id="UP001172673">
    <property type="component" value="Unassembled WGS sequence"/>
</dbReference>
<accession>A0AA38XGK8</accession>
<evidence type="ECO:0000256" key="1">
    <source>
        <dbReference type="SAM" id="MobiDB-lite"/>
    </source>
</evidence>
<keyword evidence="4" id="KW-1185">Reference proteome</keyword>
<feature type="compositionally biased region" description="Basic residues" evidence="1">
    <location>
        <begin position="79"/>
        <end position="90"/>
    </location>
</feature>
<feature type="region of interest" description="Disordered" evidence="1">
    <location>
        <begin position="64"/>
        <end position="128"/>
    </location>
</feature>
<organism evidence="3 4">
    <name type="scientific">Cladophialophora chaetospira</name>
    <dbReference type="NCBI Taxonomy" id="386627"/>
    <lineage>
        <taxon>Eukaryota</taxon>
        <taxon>Fungi</taxon>
        <taxon>Dikarya</taxon>
        <taxon>Ascomycota</taxon>
        <taxon>Pezizomycotina</taxon>
        <taxon>Eurotiomycetes</taxon>
        <taxon>Chaetothyriomycetidae</taxon>
        <taxon>Chaetothyriales</taxon>
        <taxon>Herpotrichiellaceae</taxon>
        <taxon>Cladophialophora</taxon>
    </lineage>
</organism>
<evidence type="ECO:0000259" key="2">
    <source>
        <dbReference type="Pfam" id="PF22980"/>
    </source>
</evidence>
<name>A0AA38XGK8_9EURO</name>
<dbReference type="InterPro" id="IPR054505">
    <property type="entry name" value="Myb_DNA-bind_8"/>
</dbReference>
<reference evidence="3" key="1">
    <citation type="submission" date="2022-10" db="EMBL/GenBank/DDBJ databases">
        <title>Culturing micro-colonial fungi from biological soil crusts in the Mojave desert and describing Neophaeococcomyces mojavensis, and introducing the new genera and species Taxawa tesnikishii.</title>
        <authorList>
            <person name="Kurbessoian T."/>
            <person name="Stajich J.E."/>
        </authorList>
    </citation>
    <scope>NUCLEOTIDE SEQUENCE</scope>
    <source>
        <strain evidence="3">TK_41</strain>
    </source>
</reference>
<dbReference type="EMBL" id="JAPDRK010000004">
    <property type="protein sequence ID" value="KAJ9613049.1"/>
    <property type="molecule type" value="Genomic_DNA"/>
</dbReference>